<evidence type="ECO:0000259" key="2">
    <source>
        <dbReference type="Pfam" id="PF15420"/>
    </source>
</evidence>
<protein>
    <recommendedName>
        <fullName evidence="2">Alpha/beta-hydrolase N-terminal domain-containing protein</fullName>
    </recommendedName>
</protein>
<dbReference type="Pfam" id="PF15420">
    <property type="entry name" value="Abhydrolase_9_N"/>
    <property type="match status" value="1"/>
</dbReference>
<feature type="transmembrane region" description="Helical" evidence="1">
    <location>
        <begin position="74"/>
        <end position="95"/>
    </location>
</feature>
<keyword evidence="1" id="KW-1133">Transmembrane helix</keyword>
<organism evidence="3 4">
    <name type="scientific">Nocardia albiluteola</name>
    <dbReference type="NCBI Taxonomy" id="2842303"/>
    <lineage>
        <taxon>Bacteria</taxon>
        <taxon>Bacillati</taxon>
        <taxon>Actinomycetota</taxon>
        <taxon>Actinomycetes</taxon>
        <taxon>Mycobacteriales</taxon>
        <taxon>Nocardiaceae</taxon>
        <taxon>Nocardia</taxon>
    </lineage>
</organism>
<evidence type="ECO:0000313" key="3">
    <source>
        <dbReference type="EMBL" id="MBU3064762.1"/>
    </source>
</evidence>
<gene>
    <name evidence="3" type="ORF">KO481_24940</name>
</gene>
<sequence length="181" mass="19027">MNGMRAMTRLRPRVGTMLAVTAATVLSLLPAVLPRTSATQAVLTGVLGAMAIGIAGVLRTVLRRRGFDLEERWGTHRVPVMLVCGFALAAATVNATHWQSGLRAAMSMAPVGPEYWLRAAVGAAIAGGLLVWVFRGVRGLLRLLTGSGRRANVTVLPESLPDAVDVERPEELAASGVHGSV</sequence>
<comment type="caution">
    <text evidence="3">The sequence shown here is derived from an EMBL/GenBank/DDBJ whole genome shotgun (WGS) entry which is preliminary data.</text>
</comment>
<feature type="domain" description="Alpha/beta-hydrolase N-terminal" evidence="2">
    <location>
        <begin position="30"/>
        <end position="151"/>
    </location>
</feature>
<name>A0ABS6B386_9NOCA</name>
<feature type="transmembrane region" description="Helical" evidence="1">
    <location>
        <begin position="44"/>
        <end position="62"/>
    </location>
</feature>
<dbReference type="InterPro" id="IPR027788">
    <property type="entry name" value="Alpha/beta-hydrolase_N_dom"/>
</dbReference>
<proteinExistence type="predicted"/>
<dbReference type="EMBL" id="JAHKNI010000008">
    <property type="protein sequence ID" value="MBU3064762.1"/>
    <property type="molecule type" value="Genomic_DNA"/>
</dbReference>
<accession>A0ABS6B386</accession>
<keyword evidence="1" id="KW-0472">Membrane</keyword>
<keyword evidence="4" id="KW-1185">Reference proteome</keyword>
<keyword evidence="1" id="KW-0812">Transmembrane</keyword>
<dbReference type="RefSeq" id="WP_215920157.1">
    <property type="nucleotide sequence ID" value="NZ_JAHKNI010000008.1"/>
</dbReference>
<evidence type="ECO:0000313" key="4">
    <source>
        <dbReference type="Proteomes" id="UP000733379"/>
    </source>
</evidence>
<reference evidence="3 4" key="1">
    <citation type="submission" date="2021-06" db="EMBL/GenBank/DDBJ databases">
        <title>Actinomycetes sequencing.</title>
        <authorList>
            <person name="Shan Q."/>
        </authorList>
    </citation>
    <scope>NUCLEOTIDE SEQUENCE [LARGE SCALE GENOMIC DNA]</scope>
    <source>
        <strain evidence="3 4">NEAU-G5</strain>
    </source>
</reference>
<evidence type="ECO:0000256" key="1">
    <source>
        <dbReference type="SAM" id="Phobius"/>
    </source>
</evidence>
<feature type="transmembrane region" description="Helical" evidence="1">
    <location>
        <begin position="115"/>
        <end position="134"/>
    </location>
</feature>
<dbReference type="Proteomes" id="UP000733379">
    <property type="component" value="Unassembled WGS sequence"/>
</dbReference>